<evidence type="ECO:0000256" key="1">
    <source>
        <dbReference type="SAM" id="MobiDB-lite"/>
    </source>
</evidence>
<gene>
    <name evidence="2" type="ORF">UCRPC4_g06154</name>
</gene>
<evidence type="ECO:0000313" key="2">
    <source>
        <dbReference type="EMBL" id="KKY15768.1"/>
    </source>
</evidence>
<dbReference type="Proteomes" id="UP000053317">
    <property type="component" value="Unassembled WGS sequence"/>
</dbReference>
<dbReference type="AlphaFoldDB" id="A0A0G2FV42"/>
<sequence>MPGKIREPKVHFKAYASRQPEDDERFVMDQYKLHADTCRTCSRPYSVFERNGSLCTFGEACAKDVRKYIYEPFAQDPSKTQLEFPSDWDSCDRDIMRDLLKAIAAGMSFSSRKPVVSQSRHSPEPRKTEQYYYDDGFYEIVERSPRPTGRSSRVEQEPPIVGRGSLYKKDEADRRRRKQTEEPIIVLAAPKSTRQRVYNR</sequence>
<reference evidence="2 3" key="1">
    <citation type="submission" date="2015-05" db="EMBL/GenBank/DDBJ databases">
        <title>Distinctive expansion of gene families associated with plant cell wall degradation and secondary metabolism in the genomes of grapevine trunk pathogens.</title>
        <authorList>
            <person name="Lawrence D.P."/>
            <person name="Travadon R."/>
            <person name="Rolshausen P.E."/>
            <person name="Baumgartner K."/>
        </authorList>
    </citation>
    <scope>NUCLEOTIDE SEQUENCE [LARGE SCALE GENOMIC DNA]</scope>
    <source>
        <strain evidence="2">UCRPC4</strain>
    </source>
</reference>
<feature type="region of interest" description="Disordered" evidence="1">
    <location>
        <begin position="143"/>
        <end position="200"/>
    </location>
</feature>
<dbReference type="OrthoDB" id="5387413at2759"/>
<comment type="caution">
    <text evidence="2">The sequence shown here is derived from an EMBL/GenBank/DDBJ whole genome shotgun (WGS) entry which is preliminary data.</text>
</comment>
<dbReference type="EMBL" id="LCWF01000175">
    <property type="protein sequence ID" value="KKY15768.1"/>
    <property type="molecule type" value="Genomic_DNA"/>
</dbReference>
<organism evidence="2 3">
    <name type="scientific">Phaeomoniella chlamydospora</name>
    <name type="common">Phaeoacremonium chlamydosporum</name>
    <dbReference type="NCBI Taxonomy" id="158046"/>
    <lineage>
        <taxon>Eukaryota</taxon>
        <taxon>Fungi</taxon>
        <taxon>Dikarya</taxon>
        <taxon>Ascomycota</taxon>
        <taxon>Pezizomycotina</taxon>
        <taxon>Eurotiomycetes</taxon>
        <taxon>Chaetothyriomycetidae</taxon>
        <taxon>Phaeomoniellales</taxon>
        <taxon>Phaeomoniellaceae</taxon>
        <taxon>Phaeomoniella</taxon>
    </lineage>
</organism>
<accession>A0A0G2FV42</accession>
<name>A0A0G2FV42_PHACM</name>
<protein>
    <submittedName>
        <fullName evidence="2">Uncharacterized protein</fullName>
    </submittedName>
</protein>
<reference evidence="2 3" key="2">
    <citation type="submission" date="2015-05" db="EMBL/GenBank/DDBJ databases">
        <authorList>
            <person name="Morales-Cruz A."/>
            <person name="Amrine K.C."/>
            <person name="Cantu D."/>
        </authorList>
    </citation>
    <scope>NUCLEOTIDE SEQUENCE [LARGE SCALE GENOMIC DNA]</scope>
    <source>
        <strain evidence="2">UCRPC4</strain>
    </source>
</reference>
<keyword evidence="3" id="KW-1185">Reference proteome</keyword>
<proteinExistence type="predicted"/>
<evidence type="ECO:0000313" key="3">
    <source>
        <dbReference type="Proteomes" id="UP000053317"/>
    </source>
</evidence>